<dbReference type="SUPFAM" id="SSF63817">
    <property type="entry name" value="Sortase"/>
    <property type="match status" value="1"/>
</dbReference>
<protein>
    <submittedName>
        <fullName evidence="4">Class A sortase</fullName>
    </submittedName>
</protein>
<dbReference type="NCBIfam" id="TIGR01076">
    <property type="entry name" value="sortase_fam"/>
    <property type="match status" value="1"/>
</dbReference>
<keyword evidence="1" id="KW-0645">Protease</keyword>
<evidence type="ECO:0000313" key="5">
    <source>
        <dbReference type="Proteomes" id="UP001597156"/>
    </source>
</evidence>
<proteinExistence type="predicted"/>
<reference evidence="5" key="1">
    <citation type="journal article" date="2019" name="Int. J. Syst. Evol. Microbiol.">
        <title>The Global Catalogue of Microorganisms (GCM) 10K type strain sequencing project: providing services to taxonomists for standard genome sequencing and annotation.</title>
        <authorList>
            <consortium name="The Broad Institute Genomics Platform"/>
            <consortium name="The Broad Institute Genome Sequencing Center for Infectious Disease"/>
            <person name="Wu L."/>
            <person name="Ma J."/>
        </authorList>
    </citation>
    <scope>NUCLEOTIDE SEQUENCE [LARGE SCALE GENOMIC DNA]</scope>
    <source>
        <strain evidence="5">CCUG 71848</strain>
    </source>
</reference>
<gene>
    <name evidence="4" type="ORF">ACFQ22_00255</name>
</gene>
<dbReference type="InterPro" id="IPR005754">
    <property type="entry name" value="Sortase"/>
</dbReference>
<keyword evidence="5" id="KW-1185">Reference proteome</keyword>
<dbReference type="EMBL" id="JBHTLH010000001">
    <property type="protein sequence ID" value="MFD1123796.1"/>
    <property type="molecule type" value="Genomic_DNA"/>
</dbReference>
<accession>A0ABW3PKC7</accession>
<dbReference type="RefSeq" id="WP_121979453.1">
    <property type="nucleotide sequence ID" value="NZ_JBHTLH010000001.1"/>
</dbReference>
<sequence length="239" mass="27297">MKKIKIKSKFFTLIFSLLTLTALGLIFNRPIKNQLIDSYHPKITRQTVAATKRRMAEKNPQHQQNVSYDFKKVRSLDFETAFRSRFNTQRIELIGQLLIPESGIHLPIGLGVSNQTLALAAGTMRPDQQMGDGNYPLAGHHMVNRNVLFGPLYFKTRVGQPIYLTDMKRVYQYRVYQRVFIAANRIDVIKQTRRSIVTLITCDATGKGRLMVRGRLIRSLALSQASPKLKRALLRPANT</sequence>
<evidence type="ECO:0000313" key="4">
    <source>
        <dbReference type="EMBL" id="MFD1123796.1"/>
    </source>
</evidence>
<keyword evidence="3" id="KW-0788">Thiol protease</keyword>
<evidence type="ECO:0000256" key="3">
    <source>
        <dbReference type="ARBA" id="ARBA00022807"/>
    </source>
</evidence>
<evidence type="ECO:0000256" key="2">
    <source>
        <dbReference type="ARBA" id="ARBA00022801"/>
    </source>
</evidence>
<dbReference type="Pfam" id="PF04203">
    <property type="entry name" value="Sortase"/>
    <property type="match status" value="1"/>
</dbReference>
<keyword evidence="2" id="KW-0378">Hydrolase</keyword>
<dbReference type="InterPro" id="IPR042007">
    <property type="entry name" value="Sortase_A"/>
</dbReference>
<dbReference type="Gene3D" id="2.40.260.10">
    <property type="entry name" value="Sortase"/>
    <property type="match status" value="1"/>
</dbReference>
<organism evidence="4 5">
    <name type="scientific">Lentilactobacillus raoultii</name>
    <dbReference type="NCBI Taxonomy" id="1987503"/>
    <lineage>
        <taxon>Bacteria</taxon>
        <taxon>Bacillati</taxon>
        <taxon>Bacillota</taxon>
        <taxon>Bacilli</taxon>
        <taxon>Lactobacillales</taxon>
        <taxon>Lactobacillaceae</taxon>
        <taxon>Lentilactobacillus</taxon>
    </lineage>
</organism>
<evidence type="ECO:0000256" key="1">
    <source>
        <dbReference type="ARBA" id="ARBA00022670"/>
    </source>
</evidence>
<comment type="caution">
    <text evidence="4">The sequence shown here is derived from an EMBL/GenBank/DDBJ whole genome shotgun (WGS) entry which is preliminary data.</text>
</comment>
<name>A0ABW3PKC7_9LACO</name>
<dbReference type="Proteomes" id="UP001597156">
    <property type="component" value="Unassembled WGS sequence"/>
</dbReference>
<dbReference type="InterPro" id="IPR023365">
    <property type="entry name" value="Sortase_dom-sf"/>
</dbReference>
<dbReference type="CDD" id="cd06165">
    <property type="entry name" value="Sortase_A"/>
    <property type="match status" value="1"/>
</dbReference>